<reference evidence="10 11" key="1">
    <citation type="submission" date="2017-05" db="EMBL/GenBank/DDBJ databases">
        <title>Biotechnological potential of actinobacteria isolated from South African environments.</title>
        <authorList>
            <person name="Le Roes-Hill M."/>
            <person name="Prins A."/>
            <person name="Durrell K.A."/>
        </authorList>
    </citation>
    <scope>NUCLEOTIDE SEQUENCE [LARGE SCALE GENOMIC DNA]</scope>
    <source>
        <strain evidence="10 11">HMC13</strain>
    </source>
</reference>
<dbReference type="CDD" id="cd07487">
    <property type="entry name" value="Peptidases_S8_1"/>
    <property type="match status" value="1"/>
</dbReference>
<keyword evidence="11" id="KW-1185">Reference proteome</keyword>
<dbReference type="InterPro" id="IPR015500">
    <property type="entry name" value="Peptidase_S8_subtilisin-rel"/>
</dbReference>
<dbReference type="PANTHER" id="PTHR43399">
    <property type="entry name" value="SUBTILISIN-RELATED"/>
    <property type="match status" value="1"/>
</dbReference>
<evidence type="ECO:0000256" key="8">
    <source>
        <dbReference type="SAM" id="SignalP"/>
    </source>
</evidence>
<evidence type="ECO:0000259" key="9">
    <source>
        <dbReference type="Pfam" id="PF00082"/>
    </source>
</evidence>
<dbReference type="PROSITE" id="PS00138">
    <property type="entry name" value="SUBTILASE_SER"/>
    <property type="match status" value="1"/>
</dbReference>
<dbReference type="PROSITE" id="PS00137">
    <property type="entry name" value="SUBTILASE_HIS"/>
    <property type="match status" value="1"/>
</dbReference>
<feature type="active site" description="Charge relay system" evidence="5 6">
    <location>
        <position position="264"/>
    </location>
</feature>
<dbReference type="GO" id="GO:0006508">
    <property type="term" value="P:proteolysis"/>
    <property type="evidence" value="ECO:0007669"/>
    <property type="project" value="UniProtKB-KW"/>
</dbReference>
<dbReference type="EMBL" id="NGFN01000197">
    <property type="protein sequence ID" value="OUD00190.1"/>
    <property type="molecule type" value="Genomic_DNA"/>
</dbReference>
<dbReference type="PANTHER" id="PTHR43399:SF4">
    <property type="entry name" value="CELL WALL-ASSOCIATED PROTEASE"/>
    <property type="match status" value="1"/>
</dbReference>
<dbReference type="PIRSF" id="PIRSF037854">
    <property type="entry name" value="Dihydropyridine_esterase"/>
    <property type="match status" value="1"/>
</dbReference>
<dbReference type="AlphaFoldDB" id="A0A243RYC4"/>
<protein>
    <submittedName>
        <fullName evidence="10">Peptidase S8</fullName>
    </submittedName>
</protein>
<dbReference type="Gene3D" id="3.40.50.200">
    <property type="entry name" value="Peptidase S8/S53 domain"/>
    <property type="match status" value="1"/>
</dbReference>
<dbReference type="PRINTS" id="PR00723">
    <property type="entry name" value="SUBTILISIN"/>
</dbReference>
<comment type="caution">
    <text evidence="10">The sequence shown here is derived from an EMBL/GenBank/DDBJ whole genome shotgun (WGS) entry which is preliminary data.</text>
</comment>
<comment type="similarity">
    <text evidence="1 6 7">Belongs to the peptidase S8 family.</text>
</comment>
<evidence type="ECO:0000256" key="3">
    <source>
        <dbReference type="ARBA" id="ARBA00022801"/>
    </source>
</evidence>
<dbReference type="InterPro" id="IPR023828">
    <property type="entry name" value="Peptidase_S8_Ser-AS"/>
</dbReference>
<organism evidence="10 11">
    <name type="scientific">Streptomyces swartbergensis</name>
    <dbReference type="NCBI Taxonomy" id="487165"/>
    <lineage>
        <taxon>Bacteria</taxon>
        <taxon>Bacillati</taxon>
        <taxon>Actinomycetota</taxon>
        <taxon>Actinomycetes</taxon>
        <taxon>Kitasatosporales</taxon>
        <taxon>Streptomycetaceae</taxon>
        <taxon>Streptomyces</taxon>
    </lineage>
</organism>
<dbReference type="InterPro" id="IPR036852">
    <property type="entry name" value="Peptidase_S8/S53_dom_sf"/>
</dbReference>
<dbReference type="InterPro" id="IPR051048">
    <property type="entry name" value="Peptidase_S8/S53_subtilisin"/>
</dbReference>
<keyword evidence="8" id="KW-0732">Signal</keyword>
<gene>
    <name evidence="10" type="ORF">CA983_26990</name>
</gene>
<keyword evidence="2 6" id="KW-0645">Protease</keyword>
<keyword evidence="3 6" id="KW-0378">Hydrolase</keyword>
<evidence type="ECO:0000256" key="6">
    <source>
        <dbReference type="PROSITE-ProRule" id="PRU01240"/>
    </source>
</evidence>
<name>A0A243RYC4_9ACTN</name>
<dbReference type="InterPro" id="IPR023827">
    <property type="entry name" value="Peptidase_S8_Asp-AS"/>
</dbReference>
<dbReference type="PROSITE" id="PS00136">
    <property type="entry name" value="SUBTILASE_ASP"/>
    <property type="match status" value="1"/>
</dbReference>
<dbReference type="Pfam" id="PF00082">
    <property type="entry name" value="Peptidase_S8"/>
    <property type="match status" value="1"/>
</dbReference>
<proteinExistence type="inferred from homology"/>
<evidence type="ECO:0000313" key="11">
    <source>
        <dbReference type="Proteomes" id="UP000195105"/>
    </source>
</evidence>
<evidence type="ECO:0000256" key="7">
    <source>
        <dbReference type="RuleBase" id="RU003355"/>
    </source>
</evidence>
<evidence type="ECO:0000313" key="10">
    <source>
        <dbReference type="EMBL" id="OUD00190.1"/>
    </source>
</evidence>
<dbReference type="InterPro" id="IPR000209">
    <property type="entry name" value="Peptidase_S8/S53_dom"/>
</dbReference>
<feature type="signal peptide" evidence="8">
    <location>
        <begin position="1"/>
        <end position="31"/>
    </location>
</feature>
<dbReference type="Proteomes" id="UP000195105">
    <property type="component" value="Unassembled WGS sequence"/>
</dbReference>
<keyword evidence="4 6" id="KW-0720">Serine protease</keyword>
<dbReference type="InterPro" id="IPR017297">
    <property type="entry name" value="Peptidase_S8A_DPH-A"/>
</dbReference>
<sequence length="1108" mass="116149">MRTRARTACAATAAATAAAALATGLTGSAQATAPAPAPAKVMEKVMEAVGKDRLTLVTGDRVIVDAKGRVVGMERAKGRERVPVQMRRVDGHTLVIPTDAAQLIASGKLDRRLFDITELSKAANRRNQRNGLKVIVGYQGTARTAKAAVRDTGTLRRTFSTLNLDSVQTPTKDTPGLWDALTQGDALAPGISHVWLDGVRKASLDKSVPQIGAPTAWAKGYDGKGVKVAVLDTGIDTAHPDLKDQVIAAKNFSTAATTGDRQGHGTHVASTIAGTGAKSNGKYKGVAPGAKILNGKVLNDKGEGDDSGILAGMEWAAAQGADIVNLSLGGGDTPGVDPLEATVNRLSEEKGILFAIAAGNEGEAGPKTVGSPGSAANALTVGAVDGNDKLADFSSRGPTVDGAVKPDVTAPGVDITAASAKGSAIAKEDGEKPAGYVTISGTSMATPHVAGAAALLKQQHPDWTFHELKSVLVGSAKGGDYSPYKQGSGRIQVDRAIRQTVAAETSSVSFPVQQWPHTDDTPVTRKLTYRNLGTKDVTLSLSATARDPRGEAAPAGFFTLGADKVTVPAGGRASVDVTVNTKLGGTLNGTYSAYVTATGGGQTVRTALGVERETEAYDLTVKFVDRPGQRPVHLTTLSTTFRGDIGYTSQTTDDVVTFRVPKGDYMLDSLSMKDPGSTEGGADWLAQPVLKIDGNTTVTLDLNKTRSADITVPDKQAKPLQAQVSYEYMPADVWSGVVMPSFSDIRLAHVGPARSSGLVQTWSGQWTKGSGAEYDIVGGGEVKKVSGARVHHYKASELATVKAGLGASAPGRTGALGMTVSVPFGYGFHTPVEQKLPATRTLYLSTGEGAEWYFDFEQYSGKRDEDGFPIADASSDTGSYQKLTAGKTYRKAFNTAVFAPRTVPGEAGVFHSDEGIYGKLPLFADGKGHAAASDLTSVRTTLYRNGRKVGSNADPLTGSKTFKVPADEAEYRLTTTARRSAKVQAASTRVDASWTFHSKEPSSGLPAELPVSTVRFKAPVGLDSRVKARQTITYPVTVEGAAKGRNLKSLSVYVSYDNGKTWKKTDVKNGRITVKNPAKGKGVSLRVKITDKKGNRSTISIHNAYYGK</sequence>
<feature type="active site" description="Charge relay system" evidence="5 6">
    <location>
        <position position="443"/>
    </location>
</feature>
<evidence type="ECO:0000256" key="1">
    <source>
        <dbReference type="ARBA" id="ARBA00011073"/>
    </source>
</evidence>
<feature type="active site" description="Charge relay system" evidence="5 6">
    <location>
        <position position="232"/>
    </location>
</feature>
<feature type="chain" id="PRO_5011291021" evidence="8">
    <location>
        <begin position="32"/>
        <end position="1108"/>
    </location>
</feature>
<feature type="domain" description="Peptidase S8/S53" evidence="9">
    <location>
        <begin position="223"/>
        <end position="489"/>
    </location>
</feature>
<evidence type="ECO:0000256" key="2">
    <source>
        <dbReference type="ARBA" id="ARBA00022670"/>
    </source>
</evidence>
<dbReference type="InterPro" id="IPR022398">
    <property type="entry name" value="Peptidase_S8_His-AS"/>
</dbReference>
<dbReference type="GO" id="GO:0004252">
    <property type="term" value="F:serine-type endopeptidase activity"/>
    <property type="evidence" value="ECO:0007669"/>
    <property type="project" value="UniProtKB-UniRule"/>
</dbReference>
<dbReference type="PROSITE" id="PS51892">
    <property type="entry name" value="SUBTILASE"/>
    <property type="match status" value="1"/>
</dbReference>
<evidence type="ECO:0000256" key="5">
    <source>
        <dbReference type="PIRSR" id="PIRSR615500-1"/>
    </source>
</evidence>
<evidence type="ECO:0000256" key="4">
    <source>
        <dbReference type="ARBA" id="ARBA00022825"/>
    </source>
</evidence>
<dbReference type="SUPFAM" id="SSF52743">
    <property type="entry name" value="Subtilisin-like"/>
    <property type="match status" value="1"/>
</dbReference>
<dbReference type="RefSeq" id="WP_086603453.1">
    <property type="nucleotide sequence ID" value="NZ_NGFN01000197.1"/>
</dbReference>
<accession>A0A243RYC4</accession>